<dbReference type="SUPFAM" id="SSF57756">
    <property type="entry name" value="Retrovirus zinc finger-like domains"/>
    <property type="match status" value="1"/>
</dbReference>
<protein>
    <submittedName>
        <fullName evidence="4">Reverse transcriptase domain-containing protein</fullName>
    </submittedName>
</protein>
<dbReference type="GO" id="GO:0003964">
    <property type="term" value="F:RNA-directed DNA polymerase activity"/>
    <property type="evidence" value="ECO:0007669"/>
    <property type="project" value="UniProtKB-KW"/>
</dbReference>
<keyword evidence="4" id="KW-0695">RNA-directed DNA polymerase</keyword>
<evidence type="ECO:0000256" key="1">
    <source>
        <dbReference type="PROSITE-ProRule" id="PRU00047"/>
    </source>
</evidence>
<evidence type="ECO:0000256" key="2">
    <source>
        <dbReference type="SAM" id="MobiDB-lite"/>
    </source>
</evidence>
<keyword evidence="1" id="KW-0863">Zinc-finger</keyword>
<keyword evidence="5" id="KW-1185">Reference proteome</keyword>
<sequence>MLWTSPLGGCDRLVPEPGSFIILGAFYFGSWPYLDILHRHHDSDSSHPPRFVLPHLLGTQRIISQEYRSLSAYHDFTYPATRALLRALVPSRVDLLPPRKRFRDSISTRRICVMEDMIRMSLLGRCIRTRFKDEVKLVEEVLWRLEGCGCLGLLYLMYDYADNVRVFGQNMTITRSGMTLEAIEELVNRRVEEVLAAYEATRTANALEAENQSQNGNDSHNGNADVAFSMTWRELMKLMTEVYCPRTKIQKMESELWNLTVKNNDLAAYTQRFQELTMMCTKMVPEEEGRVEKFIGGLPDNIQGNVIAAEPTRLQDAVRIANNLMEQRLKGYAMKNVENKRKFDNSQKDNRGQQPPNKRQKVGGQNVARAYTAGNNERRVYNGPLPLYNKCKFHHEGPCIVRCGKCKKVGHLTRDCKAADSTTSNQRGQVVNQRVLTCFECGKQGHYRSDWPKLKEQNRGNKTGNKNGVGEARRKAYVLGGGDANPDSNVVTGTFLLNNHYAYVLFDSGADPLTTRTEGAMAAYEGTRAKCNALDDYESKPEQRRR</sequence>
<dbReference type="SMART" id="SM00343">
    <property type="entry name" value="ZnF_C2HC"/>
    <property type="match status" value="2"/>
</dbReference>
<name>A0ABQ5ENW1_9ASTR</name>
<dbReference type="Proteomes" id="UP001151760">
    <property type="component" value="Unassembled WGS sequence"/>
</dbReference>
<keyword evidence="4" id="KW-0808">Transferase</keyword>
<keyword evidence="1" id="KW-0862">Zinc</keyword>
<keyword evidence="4" id="KW-0548">Nucleotidyltransferase</keyword>
<evidence type="ECO:0000259" key="3">
    <source>
        <dbReference type="PROSITE" id="PS50158"/>
    </source>
</evidence>
<proteinExistence type="predicted"/>
<dbReference type="InterPro" id="IPR032567">
    <property type="entry name" value="RTL1-rel"/>
</dbReference>
<evidence type="ECO:0000313" key="4">
    <source>
        <dbReference type="EMBL" id="GJT52585.1"/>
    </source>
</evidence>
<keyword evidence="1" id="KW-0479">Metal-binding</keyword>
<dbReference type="InterPro" id="IPR005162">
    <property type="entry name" value="Retrotrans_gag_dom"/>
</dbReference>
<accession>A0ABQ5ENW1</accession>
<feature type="region of interest" description="Disordered" evidence="2">
    <location>
        <begin position="339"/>
        <end position="366"/>
    </location>
</feature>
<evidence type="ECO:0000313" key="5">
    <source>
        <dbReference type="Proteomes" id="UP001151760"/>
    </source>
</evidence>
<dbReference type="EMBL" id="BQNB010016510">
    <property type="protein sequence ID" value="GJT52585.1"/>
    <property type="molecule type" value="Genomic_DNA"/>
</dbReference>
<reference evidence="4" key="2">
    <citation type="submission" date="2022-01" db="EMBL/GenBank/DDBJ databases">
        <authorList>
            <person name="Yamashiro T."/>
            <person name="Shiraishi A."/>
            <person name="Satake H."/>
            <person name="Nakayama K."/>
        </authorList>
    </citation>
    <scope>NUCLEOTIDE SEQUENCE</scope>
</reference>
<organism evidence="4 5">
    <name type="scientific">Tanacetum coccineum</name>
    <dbReference type="NCBI Taxonomy" id="301880"/>
    <lineage>
        <taxon>Eukaryota</taxon>
        <taxon>Viridiplantae</taxon>
        <taxon>Streptophyta</taxon>
        <taxon>Embryophyta</taxon>
        <taxon>Tracheophyta</taxon>
        <taxon>Spermatophyta</taxon>
        <taxon>Magnoliopsida</taxon>
        <taxon>eudicotyledons</taxon>
        <taxon>Gunneridae</taxon>
        <taxon>Pentapetalae</taxon>
        <taxon>asterids</taxon>
        <taxon>campanulids</taxon>
        <taxon>Asterales</taxon>
        <taxon>Asteraceae</taxon>
        <taxon>Asteroideae</taxon>
        <taxon>Anthemideae</taxon>
        <taxon>Anthemidinae</taxon>
        <taxon>Tanacetum</taxon>
    </lineage>
</organism>
<gene>
    <name evidence="4" type="ORF">Tco_0978742</name>
</gene>
<dbReference type="InterPro" id="IPR036875">
    <property type="entry name" value="Znf_CCHC_sf"/>
</dbReference>
<comment type="caution">
    <text evidence="4">The sequence shown here is derived from an EMBL/GenBank/DDBJ whole genome shotgun (WGS) entry which is preliminary data.</text>
</comment>
<feature type="domain" description="CCHC-type" evidence="3">
    <location>
        <begin position="402"/>
        <end position="417"/>
    </location>
</feature>
<dbReference type="PANTHER" id="PTHR15503:SF45">
    <property type="entry name" value="RNA-DIRECTED DNA POLYMERASE HOMOLOG"/>
    <property type="match status" value="1"/>
</dbReference>
<feature type="compositionally biased region" description="Basic and acidic residues" evidence="2">
    <location>
        <begin position="339"/>
        <end position="351"/>
    </location>
</feature>
<dbReference type="Gene3D" id="4.10.60.10">
    <property type="entry name" value="Zinc finger, CCHC-type"/>
    <property type="match status" value="1"/>
</dbReference>
<dbReference type="PROSITE" id="PS50158">
    <property type="entry name" value="ZF_CCHC"/>
    <property type="match status" value="1"/>
</dbReference>
<reference evidence="4" key="1">
    <citation type="journal article" date="2022" name="Int. J. Mol. Sci.">
        <title>Draft Genome of Tanacetum Coccineum: Genomic Comparison of Closely Related Tanacetum-Family Plants.</title>
        <authorList>
            <person name="Yamashiro T."/>
            <person name="Shiraishi A."/>
            <person name="Nakayama K."/>
            <person name="Satake H."/>
        </authorList>
    </citation>
    <scope>NUCLEOTIDE SEQUENCE</scope>
</reference>
<dbReference type="Pfam" id="PF03732">
    <property type="entry name" value="Retrotrans_gag"/>
    <property type="match status" value="1"/>
</dbReference>
<dbReference type="InterPro" id="IPR001878">
    <property type="entry name" value="Znf_CCHC"/>
</dbReference>
<dbReference type="PANTHER" id="PTHR15503">
    <property type="entry name" value="LDOC1 RELATED"/>
    <property type="match status" value="1"/>
</dbReference>